<comment type="caution">
    <text evidence="3">The sequence shown here is derived from an EMBL/GenBank/DDBJ whole genome shotgun (WGS) entry which is preliminary data.</text>
</comment>
<dbReference type="InterPro" id="IPR050741">
    <property type="entry name" value="Acyl-CoA_dehydrogenase"/>
</dbReference>
<keyword evidence="1" id="KW-0560">Oxidoreductase</keyword>
<dbReference type="RefSeq" id="WP_109924874.1">
    <property type="nucleotide sequence ID" value="NZ_QGNZ01000001.1"/>
</dbReference>
<dbReference type="PANTHER" id="PTHR48083:SF37">
    <property type="entry name" value="DEHYDROGENASE, PUTATIVE-RELATED"/>
    <property type="match status" value="1"/>
</dbReference>
<dbReference type="InterPro" id="IPR013107">
    <property type="entry name" value="Acyl-CoA_DH_C"/>
</dbReference>
<dbReference type="PANTHER" id="PTHR48083">
    <property type="entry name" value="MEDIUM-CHAIN SPECIFIC ACYL-COA DEHYDROGENASE, MITOCHONDRIAL-RELATED"/>
    <property type="match status" value="1"/>
</dbReference>
<evidence type="ECO:0000313" key="4">
    <source>
        <dbReference type="Proteomes" id="UP000245379"/>
    </source>
</evidence>
<proteinExistence type="predicted"/>
<reference evidence="3 4" key="1">
    <citation type="submission" date="2018-05" db="EMBL/GenBank/DDBJ databases">
        <title>Pedobacter paludis sp. nov., isolated from wetland soil.</title>
        <authorList>
            <person name="Zhang Y."/>
            <person name="Wang G."/>
        </authorList>
    </citation>
    <scope>NUCLEOTIDE SEQUENCE [LARGE SCALE GENOMIC DNA]</scope>
    <source>
        <strain evidence="3 4">KCTC22721</strain>
    </source>
</reference>
<accession>A0A317ERB9</accession>
<dbReference type="OrthoDB" id="571684at2"/>
<dbReference type="GO" id="GO:0005737">
    <property type="term" value="C:cytoplasm"/>
    <property type="evidence" value="ECO:0007669"/>
    <property type="project" value="TreeGrafter"/>
</dbReference>
<dbReference type="InterPro" id="IPR037069">
    <property type="entry name" value="AcylCoA_DH/ox_N_sf"/>
</dbReference>
<organism evidence="3 4">
    <name type="scientific">Pedobacter yonginense</name>
    <dbReference type="NCBI Taxonomy" id="651869"/>
    <lineage>
        <taxon>Bacteria</taxon>
        <taxon>Pseudomonadati</taxon>
        <taxon>Bacteroidota</taxon>
        <taxon>Sphingobacteriia</taxon>
        <taxon>Sphingobacteriales</taxon>
        <taxon>Sphingobacteriaceae</taxon>
        <taxon>Pedobacter</taxon>
    </lineage>
</organism>
<dbReference type="Proteomes" id="UP000245379">
    <property type="component" value="Unassembled WGS sequence"/>
</dbReference>
<dbReference type="InterPro" id="IPR046373">
    <property type="entry name" value="Acyl-CoA_Oxase/DH_mid-dom_sf"/>
</dbReference>
<feature type="domain" description="Acyl-CoA dehydrogenase C-terminal" evidence="2">
    <location>
        <begin position="239"/>
        <end position="352"/>
    </location>
</feature>
<dbReference type="InterPro" id="IPR009100">
    <property type="entry name" value="AcylCoA_DH/oxidase_NM_dom_sf"/>
</dbReference>
<dbReference type="SUPFAM" id="SSF56645">
    <property type="entry name" value="Acyl-CoA dehydrogenase NM domain-like"/>
    <property type="match status" value="1"/>
</dbReference>
<sequence>MIEIEQQYTSKTYLLEGLRETLKEIEAHAAASEHDPEGLKKEFQWLKKSGLLAVVLPGEPLDFNFPNMTAMLELLKEVGKANLSVGRIFEGHINTLYLIHLYASPEQRTKWYDGVRDHGHLFGVWNTQAQNGIVFLKNEEQFQIQGSKTFCSGVGIVDRALVTGNIDSEDRKGWQMSIVDMSKIGIDRVDQDSWKPLGMKASRSYTVDFSGYVIDASDFISPPGTYLTQPYFSGGAIRFAAVHLGGAEAVAEHTITYLKELGRTEDPIQRMRIAKIMMQLVSGRLWLEKAGHNYDEWSNTSGESEKLIAFANMTRVSIEDICLQIMDESNKCVGARGLMAPYQLERIFRDLTFYLRQPAPDATRLNVADFFIKQKKTYGFGI</sequence>
<dbReference type="GO" id="GO:0050660">
    <property type="term" value="F:flavin adenine dinucleotide binding"/>
    <property type="evidence" value="ECO:0007669"/>
    <property type="project" value="InterPro"/>
</dbReference>
<evidence type="ECO:0000313" key="3">
    <source>
        <dbReference type="EMBL" id="PWS29450.1"/>
    </source>
</evidence>
<dbReference type="GO" id="GO:0033539">
    <property type="term" value="P:fatty acid beta-oxidation using acyl-CoA dehydrogenase"/>
    <property type="evidence" value="ECO:0007669"/>
    <property type="project" value="TreeGrafter"/>
</dbReference>
<name>A0A317ERB9_9SPHI</name>
<dbReference type="Gene3D" id="2.40.110.10">
    <property type="entry name" value="Butyryl-CoA Dehydrogenase, subunit A, domain 2"/>
    <property type="match status" value="1"/>
</dbReference>
<evidence type="ECO:0000256" key="1">
    <source>
        <dbReference type="ARBA" id="ARBA00023002"/>
    </source>
</evidence>
<dbReference type="AlphaFoldDB" id="A0A317ERB9"/>
<keyword evidence="4" id="KW-1185">Reference proteome</keyword>
<dbReference type="SUPFAM" id="SSF47203">
    <property type="entry name" value="Acyl-CoA dehydrogenase C-terminal domain-like"/>
    <property type="match status" value="1"/>
</dbReference>
<dbReference type="Gene3D" id="1.20.140.10">
    <property type="entry name" value="Butyryl-CoA Dehydrogenase, subunit A, domain 3"/>
    <property type="match status" value="1"/>
</dbReference>
<dbReference type="GO" id="GO:0003995">
    <property type="term" value="F:acyl-CoA dehydrogenase activity"/>
    <property type="evidence" value="ECO:0007669"/>
    <property type="project" value="TreeGrafter"/>
</dbReference>
<dbReference type="PIRSF" id="PIRSF016578">
    <property type="entry name" value="HsaA"/>
    <property type="match status" value="1"/>
</dbReference>
<dbReference type="InterPro" id="IPR036250">
    <property type="entry name" value="AcylCo_DH-like_C"/>
</dbReference>
<gene>
    <name evidence="3" type="ORF">DHW03_06450</name>
</gene>
<protein>
    <submittedName>
        <fullName evidence="3">Acyl-CoA dehydrogenase</fullName>
    </submittedName>
</protein>
<dbReference type="Pfam" id="PF08028">
    <property type="entry name" value="Acyl-CoA_dh_2"/>
    <property type="match status" value="1"/>
</dbReference>
<evidence type="ECO:0000259" key="2">
    <source>
        <dbReference type="Pfam" id="PF08028"/>
    </source>
</evidence>
<dbReference type="EMBL" id="QGNZ01000001">
    <property type="protein sequence ID" value="PWS29450.1"/>
    <property type="molecule type" value="Genomic_DNA"/>
</dbReference>
<dbReference type="Gene3D" id="1.10.540.10">
    <property type="entry name" value="Acyl-CoA dehydrogenase/oxidase, N-terminal domain"/>
    <property type="match status" value="1"/>
</dbReference>